<feature type="domain" description="Histidine kinase" evidence="14">
    <location>
        <begin position="96"/>
        <end position="316"/>
    </location>
</feature>
<dbReference type="Gene3D" id="1.10.287.130">
    <property type="match status" value="1"/>
</dbReference>
<dbReference type="PANTHER" id="PTHR45339:SF1">
    <property type="entry name" value="HYBRID SIGNAL TRANSDUCTION HISTIDINE KINASE J"/>
    <property type="match status" value="1"/>
</dbReference>
<dbReference type="GO" id="GO:0016020">
    <property type="term" value="C:membrane"/>
    <property type="evidence" value="ECO:0007669"/>
    <property type="project" value="UniProtKB-SubCell"/>
</dbReference>
<dbReference type="Gene3D" id="3.30.565.10">
    <property type="entry name" value="Histidine kinase-like ATPase, C-terminal domain"/>
    <property type="match status" value="1"/>
</dbReference>
<keyword evidence="5" id="KW-0808">Transferase</keyword>
<feature type="coiled-coil region" evidence="13">
    <location>
        <begin position="52"/>
        <end position="96"/>
    </location>
</feature>
<reference evidence="16 17" key="1">
    <citation type="submission" date="2020-07" db="EMBL/GenBank/DDBJ databases">
        <authorList>
            <person name="Feng X."/>
        </authorList>
    </citation>
    <scope>NUCLEOTIDE SEQUENCE [LARGE SCALE GENOMIC DNA]</scope>
    <source>
        <strain evidence="16 17">JCM23202</strain>
    </source>
</reference>
<keyword evidence="11" id="KW-0131">Cell cycle</keyword>
<dbReference type="FunFam" id="1.10.287.130:FF:000038">
    <property type="entry name" value="Sensory transduction histidine kinase"/>
    <property type="match status" value="1"/>
</dbReference>
<evidence type="ECO:0000256" key="2">
    <source>
        <dbReference type="ARBA" id="ARBA00004370"/>
    </source>
</evidence>
<dbReference type="AlphaFoldDB" id="A0A7X1B6F8"/>
<dbReference type="SUPFAM" id="SSF47384">
    <property type="entry name" value="Homodimeric domain of signal transducing histidine kinase"/>
    <property type="match status" value="1"/>
</dbReference>
<evidence type="ECO:0000256" key="3">
    <source>
        <dbReference type="ARBA" id="ARBA00012438"/>
    </source>
</evidence>
<dbReference type="FunFam" id="3.30.565.10:FF:000010">
    <property type="entry name" value="Sensor histidine kinase RcsC"/>
    <property type="match status" value="1"/>
</dbReference>
<dbReference type="GO" id="GO:0000155">
    <property type="term" value="F:phosphorelay sensor kinase activity"/>
    <property type="evidence" value="ECO:0007669"/>
    <property type="project" value="InterPro"/>
</dbReference>
<evidence type="ECO:0000256" key="13">
    <source>
        <dbReference type="SAM" id="Coils"/>
    </source>
</evidence>
<dbReference type="CDD" id="cd16922">
    <property type="entry name" value="HATPase_EvgS-ArcB-TorS-like"/>
    <property type="match status" value="1"/>
</dbReference>
<evidence type="ECO:0000259" key="14">
    <source>
        <dbReference type="PROSITE" id="PS50109"/>
    </source>
</evidence>
<comment type="subcellular location">
    <subcellularLocation>
        <location evidence="2">Membrane</location>
    </subcellularLocation>
</comment>
<dbReference type="PROSITE" id="PS50109">
    <property type="entry name" value="HIS_KIN"/>
    <property type="match status" value="1"/>
</dbReference>
<evidence type="ECO:0000256" key="8">
    <source>
        <dbReference type="ARBA" id="ARBA00022840"/>
    </source>
</evidence>
<keyword evidence="9" id="KW-0902">Two-component regulatory system</keyword>
<sequence>MHRLLQRQLRKHLGIEGDVPENLQAFVDAVDQAYQQFDDDRRLMERAMTLSSAELTEKNNKLKELVNLAEEAQRNLRRARDEAEAANRHKSEFLANMSHEIRTPLNAIIGMSNLLIELDQTEQQRDYTESILSSGESLLGVINDVLDFSKIEAGELELDVHEFDLHQAIESILDVFGFQCAEKDIEICLFMDPSVPKLVSGDSVRFRQVLLNLLSNAIKFTSQGGIGISVTCSLKKEKISLYVEVKDSGIGIPKDRLEGMFDSFTQADSSISRRFGGTGLGLAICKSLVHLMGGTIGVDSEIGVGSTFRFSTSLRIAEELSYWGLPEGLQVRLSTTRSLCRETLLHQLNAWGASVEEGDLPVSFDSSSKKIHVVDTMAADLARKASVDAKLLVIAPIKGESDWSRWGEGTEVVRSPAKPNDILEGILSLIGKKSPNKRESEPIEESRSLLSFEFPLRILVAEDNVTNQKLLKLVLEREGYSDITVANNGREALSAMEAEDFDLVFMDLQMPELDGLGATVEIRKRIPIDQPPYILALTANASKKDLETSIEVGMHGFLTKPIRKKALLSSIVEAHNWLVNARKS</sequence>
<gene>
    <name evidence="16" type="ORF">H5P27_10845</name>
</gene>
<accession>A0A7X1B6F8</accession>
<dbReference type="PRINTS" id="PR00344">
    <property type="entry name" value="BCTRLSENSOR"/>
</dbReference>
<keyword evidence="13" id="KW-0175">Coiled coil</keyword>
<dbReference type="Pfam" id="PF00512">
    <property type="entry name" value="HisKA"/>
    <property type="match status" value="1"/>
</dbReference>
<evidence type="ECO:0000313" key="16">
    <source>
        <dbReference type="EMBL" id="MBC2606539.1"/>
    </source>
</evidence>
<evidence type="ECO:0000256" key="7">
    <source>
        <dbReference type="ARBA" id="ARBA00022777"/>
    </source>
</evidence>
<evidence type="ECO:0000256" key="5">
    <source>
        <dbReference type="ARBA" id="ARBA00022679"/>
    </source>
</evidence>
<evidence type="ECO:0000256" key="12">
    <source>
        <dbReference type="PROSITE-ProRule" id="PRU00169"/>
    </source>
</evidence>
<dbReference type="InterPro" id="IPR005467">
    <property type="entry name" value="His_kinase_dom"/>
</dbReference>
<dbReference type="CDD" id="cd17546">
    <property type="entry name" value="REC_hyHK_CKI1_RcsC-like"/>
    <property type="match status" value="1"/>
</dbReference>
<dbReference type="CDD" id="cd00082">
    <property type="entry name" value="HisKA"/>
    <property type="match status" value="1"/>
</dbReference>
<dbReference type="InterPro" id="IPR003661">
    <property type="entry name" value="HisK_dim/P_dom"/>
</dbReference>
<proteinExistence type="predicted"/>
<dbReference type="RefSeq" id="WP_185660409.1">
    <property type="nucleotide sequence ID" value="NZ_CAWPOO010000012.1"/>
</dbReference>
<evidence type="ECO:0000259" key="15">
    <source>
        <dbReference type="PROSITE" id="PS50110"/>
    </source>
</evidence>
<keyword evidence="6" id="KW-0547">Nucleotide-binding</keyword>
<evidence type="ECO:0000256" key="11">
    <source>
        <dbReference type="ARBA" id="ARBA00023306"/>
    </source>
</evidence>
<evidence type="ECO:0000256" key="10">
    <source>
        <dbReference type="ARBA" id="ARBA00023136"/>
    </source>
</evidence>
<evidence type="ECO:0000256" key="4">
    <source>
        <dbReference type="ARBA" id="ARBA00022553"/>
    </source>
</evidence>
<dbReference type="EMBL" id="JACHVC010000012">
    <property type="protein sequence ID" value="MBC2606539.1"/>
    <property type="molecule type" value="Genomic_DNA"/>
</dbReference>
<dbReference type="PROSITE" id="PS50110">
    <property type="entry name" value="RESPONSE_REGULATORY"/>
    <property type="match status" value="1"/>
</dbReference>
<evidence type="ECO:0000256" key="9">
    <source>
        <dbReference type="ARBA" id="ARBA00023012"/>
    </source>
</evidence>
<dbReference type="SUPFAM" id="SSF55874">
    <property type="entry name" value="ATPase domain of HSP90 chaperone/DNA topoisomerase II/histidine kinase"/>
    <property type="match status" value="1"/>
</dbReference>
<dbReference type="InterPro" id="IPR001789">
    <property type="entry name" value="Sig_transdc_resp-reg_receiver"/>
</dbReference>
<dbReference type="SMART" id="SM00387">
    <property type="entry name" value="HATPase_c"/>
    <property type="match status" value="1"/>
</dbReference>
<evidence type="ECO:0000313" key="17">
    <source>
        <dbReference type="Proteomes" id="UP000526501"/>
    </source>
</evidence>
<evidence type="ECO:0000256" key="1">
    <source>
        <dbReference type="ARBA" id="ARBA00000085"/>
    </source>
</evidence>
<dbReference type="Pfam" id="PF00072">
    <property type="entry name" value="Response_reg"/>
    <property type="match status" value="1"/>
</dbReference>
<dbReference type="InterPro" id="IPR036890">
    <property type="entry name" value="HATPase_C_sf"/>
</dbReference>
<dbReference type="PANTHER" id="PTHR45339">
    <property type="entry name" value="HYBRID SIGNAL TRANSDUCTION HISTIDINE KINASE J"/>
    <property type="match status" value="1"/>
</dbReference>
<keyword evidence="4 12" id="KW-0597">Phosphoprotein</keyword>
<dbReference type="SMART" id="SM00388">
    <property type="entry name" value="HisKA"/>
    <property type="match status" value="1"/>
</dbReference>
<dbReference type="Pfam" id="PF02518">
    <property type="entry name" value="HATPase_c"/>
    <property type="match status" value="1"/>
</dbReference>
<keyword evidence="17" id="KW-1185">Reference proteome</keyword>
<protein>
    <recommendedName>
        <fullName evidence="3">histidine kinase</fullName>
        <ecNumber evidence="3">2.7.13.3</ecNumber>
    </recommendedName>
</protein>
<comment type="caution">
    <text evidence="16">The sequence shown here is derived from an EMBL/GenBank/DDBJ whole genome shotgun (WGS) entry which is preliminary data.</text>
</comment>
<dbReference type="InterPro" id="IPR011006">
    <property type="entry name" value="CheY-like_superfamily"/>
</dbReference>
<dbReference type="SMART" id="SM00448">
    <property type="entry name" value="REC"/>
    <property type="match status" value="1"/>
</dbReference>
<comment type="catalytic activity">
    <reaction evidence="1">
        <text>ATP + protein L-histidine = ADP + protein N-phospho-L-histidine.</text>
        <dbReference type="EC" id="2.7.13.3"/>
    </reaction>
</comment>
<evidence type="ECO:0000256" key="6">
    <source>
        <dbReference type="ARBA" id="ARBA00022741"/>
    </source>
</evidence>
<dbReference type="InterPro" id="IPR036097">
    <property type="entry name" value="HisK_dim/P_sf"/>
</dbReference>
<dbReference type="Gene3D" id="3.40.50.2300">
    <property type="match status" value="1"/>
</dbReference>
<keyword evidence="7" id="KW-0418">Kinase</keyword>
<dbReference type="InterPro" id="IPR003594">
    <property type="entry name" value="HATPase_dom"/>
</dbReference>
<dbReference type="SUPFAM" id="SSF52172">
    <property type="entry name" value="CheY-like"/>
    <property type="match status" value="1"/>
</dbReference>
<feature type="modified residue" description="4-aspartylphosphate" evidence="12">
    <location>
        <position position="507"/>
    </location>
</feature>
<feature type="domain" description="Response regulatory" evidence="15">
    <location>
        <begin position="457"/>
        <end position="575"/>
    </location>
</feature>
<keyword evidence="10" id="KW-0472">Membrane</keyword>
<dbReference type="EC" id="2.7.13.3" evidence="3"/>
<name>A0A7X1B6F8_9BACT</name>
<dbReference type="InterPro" id="IPR004358">
    <property type="entry name" value="Sig_transdc_His_kin-like_C"/>
</dbReference>
<organism evidence="16 17">
    <name type="scientific">Pelagicoccus albus</name>
    <dbReference type="NCBI Taxonomy" id="415222"/>
    <lineage>
        <taxon>Bacteria</taxon>
        <taxon>Pseudomonadati</taxon>
        <taxon>Verrucomicrobiota</taxon>
        <taxon>Opitutia</taxon>
        <taxon>Puniceicoccales</taxon>
        <taxon>Pelagicoccaceae</taxon>
        <taxon>Pelagicoccus</taxon>
    </lineage>
</organism>
<dbReference type="Proteomes" id="UP000526501">
    <property type="component" value="Unassembled WGS sequence"/>
</dbReference>
<keyword evidence="8" id="KW-0067">ATP-binding</keyword>
<dbReference type="GO" id="GO:0005524">
    <property type="term" value="F:ATP binding"/>
    <property type="evidence" value="ECO:0007669"/>
    <property type="project" value="UniProtKB-KW"/>
</dbReference>